<dbReference type="GO" id="GO:0003677">
    <property type="term" value="F:DNA binding"/>
    <property type="evidence" value="ECO:0007669"/>
    <property type="project" value="UniProtKB-KW"/>
</dbReference>
<dbReference type="HOGENOM" id="CLU_098179_0_0_1"/>
<sequence>MSASRTHLTIAEKNELRRFHAAQSDAAPAELLEWVRLKFGKSIGRSTLGNILREPVETDGDPDKAKKRPPLHPEVDVALLAYVDTNKGTAAITDDMLLAQAKLTANVSPSWIQRFKKRHGLVLRKPQGSDATVAEAATTDSAASAVDAPQSPRGEESGNESVLSASASKRQSIDIQKKQEVITWIANEGGGVASRAAAHFQALGWTLDPGMFRRWWRQKDEIMAQDATKKRVKGGGRKRLSLDVVPET</sequence>
<keyword evidence="1" id="KW-0238">DNA-binding</keyword>
<dbReference type="InterPro" id="IPR006600">
    <property type="entry name" value="HTH_CenpB_DNA-bd_dom"/>
</dbReference>
<accession>K3WWR4</accession>
<dbReference type="VEuPathDB" id="FungiDB:PYU1_G009394"/>
<feature type="domain" description="HTH CENPB-type" evidence="3">
    <location>
        <begin position="63"/>
        <end position="125"/>
    </location>
</feature>
<organism evidence="4 5">
    <name type="scientific">Globisporangium ultimum (strain ATCC 200006 / CBS 805.95 / DAOM BR144)</name>
    <name type="common">Pythium ultimum</name>
    <dbReference type="NCBI Taxonomy" id="431595"/>
    <lineage>
        <taxon>Eukaryota</taxon>
        <taxon>Sar</taxon>
        <taxon>Stramenopiles</taxon>
        <taxon>Oomycota</taxon>
        <taxon>Peronosporomycetes</taxon>
        <taxon>Pythiales</taxon>
        <taxon>Pythiaceae</taxon>
        <taxon>Globisporangium</taxon>
    </lineage>
</organism>
<evidence type="ECO:0000259" key="3">
    <source>
        <dbReference type="PROSITE" id="PS51253"/>
    </source>
</evidence>
<feature type="compositionally biased region" description="Basic residues" evidence="2">
    <location>
        <begin position="230"/>
        <end position="239"/>
    </location>
</feature>
<dbReference type="Gene3D" id="1.10.10.60">
    <property type="entry name" value="Homeodomain-like"/>
    <property type="match status" value="1"/>
</dbReference>
<name>K3WWR4_GLOUD</name>
<proteinExistence type="predicted"/>
<dbReference type="Pfam" id="PF18107">
    <property type="entry name" value="HTH_ABP1_N"/>
    <property type="match status" value="1"/>
</dbReference>
<dbReference type="EMBL" id="GL376622">
    <property type="status" value="NOT_ANNOTATED_CDS"/>
    <property type="molecule type" value="Genomic_DNA"/>
</dbReference>
<feature type="compositionally biased region" description="Low complexity" evidence="2">
    <location>
        <begin position="138"/>
        <end position="148"/>
    </location>
</feature>
<evidence type="ECO:0000313" key="4">
    <source>
        <dbReference type="EnsemblProtists" id="PYU1_T009412"/>
    </source>
</evidence>
<protein>
    <recommendedName>
        <fullName evidence="3">HTH CENPB-type domain-containing protein</fullName>
    </recommendedName>
</protein>
<dbReference type="PROSITE" id="PS51253">
    <property type="entry name" value="HTH_CENPB"/>
    <property type="match status" value="1"/>
</dbReference>
<reference evidence="5" key="2">
    <citation type="submission" date="2010-04" db="EMBL/GenBank/DDBJ databases">
        <authorList>
            <person name="Buell R."/>
            <person name="Hamilton J."/>
            <person name="Hostetler J."/>
        </authorList>
    </citation>
    <scope>NUCLEOTIDE SEQUENCE [LARGE SCALE GENOMIC DNA]</scope>
    <source>
        <strain evidence="5">DAOM:BR144</strain>
    </source>
</reference>
<keyword evidence="5" id="KW-1185">Reference proteome</keyword>
<evidence type="ECO:0000256" key="1">
    <source>
        <dbReference type="ARBA" id="ARBA00023125"/>
    </source>
</evidence>
<dbReference type="Proteomes" id="UP000019132">
    <property type="component" value="Unassembled WGS sequence"/>
</dbReference>
<dbReference type="InParanoid" id="K3WWR4"/>
<evidence type="ECO:0000313" key="5">
    <source>
        <dbReference type="Proteomes" id="UP000019132"/>
    </source>
</evidence>
<reference evidence="5" key="1">
    <citation type="journal article" date="2010" name="Genome Biol.">
        <title>Genome sequence of the necrotrophic plant pathogen Pythium ultimum reveals original pathogenicity mechanisms and effector repertoire.</title>
        <authorList>
            <person name="Levesque C.A."/>
            <person name="Brouwer H."/>
            <person name="Cano L."/>
            <person name="Hamilton J.P."/>
            <person name="Holt C."/>
            <person name="Huitema E."/>
            <person name="Raffaele S."/>
            <person name="Robideau G.P."/>
            <person name="Thines M."/>
            <person name="Win J."/>
            <person name="Zerillo M.M."/>
            <person name="Beakes G.W."/>
            <person name="Boore J.L."/>
            <person name="Busam D."/>
            <person name="Dumas B."/>
            <person name="Ferriera S."/>
            <person name="Fuerstenberg S.I."/>
            <person name="Gachon C.M."/>
            <person name="Gaulin E."/>
            <person name="Govers F."/>
            <person name="Grenville-Briggs L."/>
            <person name="Horner N."/>
            <person name="Hostetler J."/>
            <person name="Jiang R.H."/>
            <person name="Johnson J."/>
            <person name="Krajaejun T."/>
            <person name="Lin H."/>
            <person name="Meijer H.J."/>
            <person name="Moore B."/>
            <person name="Morris P."/>
            <person name="Phuntmart V."/>
            <person name="Puiu D."/>
            <person name="Shetty J."/>
            <person name="Stajich J.E."/>
            <person name="Tripathy S."/>
            <person name="Wawra S."/>
            <person name="van West P."/>
            <person name="Whitty B.R."/>
            <person name="Coutinho P.M."/>
            <person name="Henrissat B."/>
            <person name="Martin F."/>
            <person name="Thomas P.D."/>
            <person name="Tyler B.M."/>
            <person name="De Vries R.P."/>
            <person name="Kamoun S."/>
            <person name="Yandell M."/>
            <person name="Tisserat N."/>
            <person name="Buell C.R."/>
        </authorList>
    </citation>
    <scope>NUCLEOTIDE SEQUENCE</scope>
    <source>
        <strain evidence="5">DAOM:BR144</strain>
    </source>
</reference>
<dbReference type="InterPro" id="IPR041188">
    <property type="entry name" value="HTH_ABP1_N"/>
</dbReference>
<dbReference type="EnsemblProtists" id="PYU1_T009412">
    <property type="protein sequence ID" value="PYU1_T009412"/>
    <property type="gene ID" value="PYU1_G009394"/>
</dbReference>
<dbReference type="eggNOG" id="ENOG502SY5V">
    <property type="taxonomic scope" value="Eukaryota"/>
</dbReference>
<reference evidence="4" key="3">
    <citation type="submission" date="2015-02" db="UniProtKB">
        <authorList>
            <consortium name="EnsemblProtists"/>
        </authorList>
    </citation>
    <scope>IDENTIFICATION</scope>
    <source>
        <strain evidence="4">DAOM BR144</strain>
    </source>
</reference>
<feature type="region of interest" description="Disordered" evidence="2">
    <location>
        <begin position="138"/>
        <end position="169"/>
    </location>
</feature>
<dbReference type="AlphaFoldDB" id="K3WWR4"/>
<feature type="region of interest" description="Disordered" evidence="2">
    <location>
        <begin position="226"/>
        <end position="248"/>
    </location>
</feature>
<feature type="compositionally biased region" description="Polar residues" evidence="2">
    <location>
        <begin position="159"/>
        <end position="169"/>
    </location>
</feature>
<evidence type="ECO:0000256" key="2">
    <source>
        <dbReference type="SAM" id="MobiDB-lite"/>
    </source>
</evidence>